<organism evidence="3">
    <name type="scientific">marine metagenome</name>
    <dbReference type="NCBI Taxonomy" id="408172"/>
    <lineage>
        <taxon>unclassified sequences</taxon>
        <taxon>metagenomes</taxon>
        <taxon>ecological metagenomes</taxon>
    </lineage>
</organism>
<protein>
    <recommendedName>
        <fullName evidence="2">Thioesterase putative domain-containing protein</fullName>
    </recommendedName>
</protein>
<evidence type="ECO:0000256" key="1">
    <source>
        <dbReference type="SAM" id="MobiDB-lite"/>
    </source>
</evidence>
<evidence type="ECO:0000259" key="2">
    <source>
        <dbReference type="Pfam" id="PF09500"/>
    </source>
</evidence>
<feature type="region of interest" description="Disordered" evidence="1">
    <location>
        <begin position="1"/>
        <end position="20"/>
    </location>
</feature>
<dbReference type="NCBIfam" id="TIGR02447">
    <property type="entry name" value="yiiD_Cterm"/>
    <property type="match status" value="1"/>
</dbReference>
<dbReference type="SUPFAM" id="SSF54637">
    <property type="entry name" value="Thioesterase/thiol ester dehydrase-isomerase"/>
    <property type="match status" value="1"/>
</dbReference>
<dbReference type="Gene3D" id="3.10.129.10">
    <property type="entry name" value="Hotdog Thioesterase"/>
    <property type="match status" value="1"/>
</dbReference>
<dbReference type="EMBL" id="UINC01174462">
    <property type="protein sequence ID" value="SVD80601.1"/>
    <property type="molecule type" value="Genomic_DNA"/>
</dbReference>
<dbReference type="Pfam" id="PF09500">
    <property type="entry name" value="YiiD_C"/>
    <property type="match status" value="1"/>
</dbReference>
<evidence type="ECO:0000313" key="3">
    <source>
        <dbReference type="EMBL" id="SVD80601.1"/>
    </source>
</evidence>
<accession>A0A382YCJ4</accession>
<feature type="domain" description="Thioesterase putative" evidence="2">
    <location>
        <begin position="20"/>
        <end position="160"/>
    </location>
</feature>
<sequence length="162" mass="17574">RGSSDSLCRECTPPRMSPESLEADLHEQIPLSRHMGVAVQHLDDSGIRLCAPLVANINHQGTIFAGSASAVAMLAGWSLVHVRLRERSDSAKLVIRRNDVQFFRPMNGDAEAWCGSPDPEAWDAFYAGLAERGQGRIELVVELSSAGEPAATFRGEYAAVRS</sequence>
<dbReference type="InterPro" id="IPR012660">
    <property type="entry name" value="YiiD_C"/>
</dbReference>
<proteinExistence type="predicted"/>
<reference evidence="3" key="1">
    <citation type="submission" date="2018-05" db="EMBL/GenBank/DDBJ databases">
        <authorList>
            <person name="Lanie J.A."/>
            <person name="Ng W.-L."/>
            <person name="Kazmierczak K.M."/>
            <person name="Andrzejewski T.M."/>
            <person name="Davidsen T.M."/>
            <person name="Wayne K.J."/>
            <person name="Tettelin H."/>
            <person name="Glass J.I."/>
            <person name="Rusch D."/>
            <person name="Podicherti R."/>
            <person name="Tsui H.-C.T."/>
            <person name="Winkler M.E."/>
        </authorList>
    </citation>
    <scope>NUCLEOTIDE SEQUENCE</scope>
</reference>
<name>A0A382YCJ4_9ZZZZ</name>
<gene>
    <name evidence="3" type="ORF">METZ01_LOCUS433455</name>
</gene>
<feature type="non-terminal residue" evidence="3">
    <location>
        <position position="1"/>
    </location>
</feature>
<dbReference type="AlphaFoldDB" id="A0A382YCJ4"/>
<dbReference type="InterPro" id="IPR029069">
    <property type="entry name" value="HotDog_dom_sf"/>
</dbReference>